<protein>
    <submittedName>
        <fullName evidence="14">Receptor-like protein</fullName>
    </submittedName>
</protein>
<dbReference type="EnsemblPlants" id="AES99952">
    <property type="protein sequence ID" value="AES99952"/>
    <property type="gene ID" value="MTR_5g086570"/>
</dbReference>
<dbReference type="GO" id="GO:0005886">
    <property type="term" value="C:plasma membrane"/>
    <property type="evidence" value="ECO:0007669"/>
    <property type="project" value="UniProtKB-SubCell"/>
</dbReference>
<proteinExistence type="inferred from homology"/>
<dbReference type="eggNOG" id="KOG0619">
    <property type="taxonomic scope" value="Eukaryota"/>
</dbReference>
<dbReference type="PROSITE" id="PS51450">
    <property type="entry name" value="LRR"/>
    <property type="match status" value="4"/>
</dbReference>
<dbReference type="PANTHER" id="PTHR48052:SF66">
    <property type="entry name" value="OS02G0610000 PROTEIN"/>
    <property type="match status" value="1"/>
</dbReference>
<comment type="subcellular location">
    <subcellularLocation>
        <location evidence="1">Cell membrane</location>
        <topology evidence="1">Single-pass type I membrane protein</topology>
    </subcellularLocation>
</comment>
<dbReference type="InterPro" id="IPR001611">
    <property type="entry name" value="Leu-rich_rpt"/>
</dbReference>
<keyword evidence="11" id="KW-0325">Glycoprotein</keyword>
<keyword evidence="7" id="KW-0677">Repeat</keyword>
<evidence type="ECO:0000256" key="1">
    <source>
        <dbReference type="ARBA" id="ARBA00004251"/>
    </source>
</evidence>
<feature type="domain" description="Leucine-rich repeat-containing N-terminal plant-type" evidence="13">
    <location>
        <begin position="68"/>
        <end position="86"/>
    </location>
</feature>
<dbReference type="SUPFAM" id="SSF52047">
    <property type="entry name" value="RNI-like"/>
    <property type="match status" value="2"/>
</dbReference>
<feature type="chain" id="PRO_5014573525" evidence="12">
    <location>
        <begin position="25"/>
        <end position="1140"/>
    </location>
</feature>
<name>G7KCP3_MEDTR</name>
<evidence type="ECO:0000256" key="8">
    <source>
        <dbReference type="ARBA" id="ARBA00022989"/>
    </source>
</evidence>
<evidence type="ECO:0000256" key="2">
    <source>
        <dbReference type="ARBA" id="ARBA00009592"/>
    </source>
</evidence>
<keyword evidence="4" id="KW-0433">Leucine-rich repeat</keyword>
<gene>
    <name evidence="14" type="ordered locus">MTR_5g086570</name>
</gene>
<evidence type="ECO:0000256" key="3">
    <source>
        <dbReference type="ARBA" id="ARBA00022475"/>
    </source>
</evidence>
<dbReference type="HOGENOM" id="CLU_000288_18_3_1"/>
<dbReference type="OMA" id="CETENCF"/>
<dbReference type="EMBL" id="CM001221">
    <property type="protein sequence ID" value="AES99952.1"/>
    <property type="molecule type" value="Genomic_DNA"/>
</dbReference>
<keyword evidence="10 14" id="KW-0675">Receptor</keyword>
<reference evidence="14 16" key="2">
    <citation type="journal article" date="2014" name="BMC Genomics">
        <title>An improved genome release (version Mt4.0) for the model legume Medicago truncatula.</title>
        <authorList>
            <person name="Tang H."/>
            <person name="Krishnakumar V."/>
            <person name="Bidwell S."/>
            <person name="Rosen B."/>
            <person name="Chan A."/>
            <person name="Zhou S."/>
            <person name="Gentzbittel L."/>
            <person name="Childs K.L."/>
            <person name="Yandell M."/>
            <person name="Gundlach H."/>
            <person name="Mayer K.F."/>
            <person name="Schwartz D.C."/>
            <person name="Town C.D."/>
        </authorList>
    </citation>
    <scope>GENOME REANNOTATION</scope>
    <source>
        <strain evidence="15 16">cv. Jemalong A17</strain>
    </source>
</reference>
<evidence type="ECO:0000259" key="13">
    <source>
        <dbReference type="Pfam" id="PF08263"/>
    </source>
</evidence>
<keyword evidence="8" id="KW-1133">Transmembrane helix</keyword>
<evidence type="ECO:0000256" key="11">
    <source>
        <dbReference type="ARBA" id="ARBA00023180"/>
    </source>
</evidence>
<evidence type="ECO:0000256" key="6">
    <source>
        <dbReference type="ARBA" id="ARBA00022729"/>
    </source>
</evidence>
<comment type="similarity">
    <text evidence="2">Belongs to the RLP family.</text>
</comment>
<keyword evidence="9" id="KW-0472">Membrane</keyword>
<dbReference type="Gene3D" id="3.80.10.10">
    <property type="entry name" value="Ribonuclease Inhibitor"/>
    <property type="match status" value="4"/>
</dbReference>
<dbReference type="PANTHER" id="PTHR48052">
    <property type="entry name" value="UNNAMED PRODUCT"/>
    <property type="match status" value="1"/>
</dbReference>
<accession>G7KCP3</accession>
<dbReference type="PRINTS" id="PR00019">
    <property type="entry name" value="LEURICHRPT"/>
</dbReference>
<keyword evidence="5" id="KW-0812">Transmembrane</keyword>
<dbReference type="SMART" id="SM00365">
    <property type="entry name" value="LRR_SD22"/>
    <property type="match status" value="5"/>
</dbReference>
<dbReference type="Proteomes" id="UP000002051">
    <property type="component" value="Chromosome 5"/>
</dbReference>
<dbReference type="FunFam" id="3.80.10.10:FF:000111">
    <property type="entry name" value="LRR receptor-like serine/threonine-protein kinase ERECTA"/>
    <property type="match status" value="1"/>
</dbReference>
<evidence type="ECO:0000256" key="5">
    <source>
        <dbReference type="ARBA" id="ARBA00022692"/>
    </source>
</evidence>
<evidence type="ECO:0000256" key="9">
    <source>
        <dbReference type="ARBA" id="ARBA00023136"/>
    </source>
</evidence>
<evidence type="ECO:0000256" key="7">
    <source>
        <dbReference type="ARBA" id="ARBA00022737"/>
    </source>
</evidence>
<evidence type="ECO:0000313" key="15">
    <source>
        <dbReference type="EnsemblPlants" id="AES99952"/>
    </source>
</evidence>
<keyword evidence="6 12" id="KW-0732">Signal</keyword>
<reference evidence="14 16" key="1">
    <citation type="journal article" date="2011" name="Nature">
        <title>The Medicago genome provides insight into the evolution of rhizobial symbioses.</title>
        <authorList>
            <person name="Young N.D."/>
            <person name="Debelle F."/>
            <person name="Oldroyd G.E."/>
            <person name="Geurts R."/>
            <person name="Cannon S.B."/>
            <person name="Udvardi M.K."/>
            <person name="Benedito V.A."/>
            <person name="Mayer K.F."/>
            <person name="Gouzy J."/>
            <person name="Schoof H."/>
            <person name="Van de Peer Y."/>
            <person name="Proost S."/>
            <person name="Cook D.R."/>
            <person name="Meyers B.C."/>
            <person name="Spannagl M."/>
            <person name="Cheung F."/>
            <person name="De Mita S."/>
            <person name="Krishnakumar V."/>
            <person name="Gundlach H."/>
            <person name="Zhou S."/>
            <person name="Mudge J."/>
            <person name="Bharti A.K."/>
            <person name="Murray J.D."/>
            <person name="Naoumkina M.A."/>
            <person name="Rosen B."/>
            <person name="Silverstein K.A."/>
            <person name="Tang H."/>
            <person name="Rombauts S."/>
            <person name="Zhao P.X."/>
            <person name="Zhou P."/>
            <person name="Barbe V."/>
            <person name="Bardou P."/>
            <person name="Bechner M."/>
            <person name="Bellec A."/>
            <person name="Berger A."/>
            <person name="Berges H."/>
            <person name="Bidwell S."/>
            <person name="Bisseling T."/>
            <person name="Choisne N."/>
            <person name="Couloux A."/>
            <person name="Denny R."/>
            <person name="Deshpande S."/>
            <person name="Dai X."/>
            <person name="Doyle J.J."/>
            <person name="Dudez A.M."/>
            <person name="Farmer A.D."/>
            <person name="Fouteau S."/>
            <person name="Franken C."/>
            <person name="Gibelin C."/>
            <person name="Gish J."/>
            <person name="Goldstein S."/>
            <person name="Gonzalez A.J."/>
            <person name="Green P.J."/>
            <person name="Hallab A."/>
            <person name="Hartog M."/>
            <person name="Hua A."/>
            <person name="Humphray S.J."/>
            <person name="Jeong D.H."/>
            <person name="Jing Y."/>
            <person name="Jocker A."/>
            <person name="Kenton S.M."/>
            <person name="Kim D.J."/>
            <person name="Klee K."/>
            <person name="Lai H."/>
            <person name="Lang C."/>
            <person name="Lin S."/>
            <person name="Macmil S.L."/>
            <person name="Magdelenat G."/>
            <person name="Matthews L."/>
            <person name="McCorrison J."/>
            <person name="Monaghan E.L."/>
            <person name="Mun J.H."/>
            <person name="Najar F.Z."/>
            <person name="Nicholson C."/>
            <person name="Noirot C."/>
            <person name="O'Bleness M."/>
            <person name="Paule C.R."/>
            <person name="Poulain J."/>
            <person name="Prion F."/>
            <person name="Qin B."/>
            <person name="Qu C."/>
            <person name="Retzel E.F."/>
            <person name="Riddle C."/>
            <person name="Sallet E."/>
            <person name="Samain S."/>
            <person name="Samson N."/>
            <person name="Sanders I."/>
            <person name="Saurat O."/>
            <person name="Scarpelli C."/>
            <person name="Schiex T."/>
            <person name="Segurens B."/>
            <person name="Severin A.J."/>
            <person name="Sherrier D.J."/>
            <person name="Shi R."/>
            <person name="Sims S."/>
            <person name="Singer S.R."/>
            <person name="Sinharoy S."/>
            <person name="Sterck L."/>
            <person name="Viollet A."/>
            <person name="Wang B.B."/>
            <person name="Wang K."/>
            <person name="Wang M."/>
            <person name="Wang X."/>
            <person name="Warfsmann J."/>
            <person name="Weissenbach J."/>
            <person name="White D.D."/>
            <person name="White J.D."/>
            <person name="Wiley G.B."/>
            <person name="Wincker P."/>
            <person name="Xing Y."/>
            <person name="Yang L."/>
            <person name="Yao Z."/>
            <person name="Ying F."/>
            <person name="Zhai J."/>
            <person name="Zhou L."/>
            <person name="Zuber A."/>
            <person name="Denarie J."/>
            <person name="Dixon R.A."/>
            <person name="May G.D."/>
            <person name="Schwartz D.C."/>
            <person name="Rogers J."/>
            <person name="Quetier F."/>
            <person name="Town C.D."/>
            <person name="Roe B.A."/>
        </authorList>
    </citation>
    <scope>NUCLEOTIDE SEQUENCE [LARGE SCALE GENOMIC DNA]</scope>
    <source>
        <strain evidence="14">A17</strain>
        <strain evidence="15 16">cv. Jemalong A17</strain>
    </source>
</reference>
<sequence>MGSFFKFHLFLLLLITHFTSYTFSLCNHHDTSALLQFKNSFFVDTSSKPDPFFISYSGPSCSSFSFKTESWENSTDCCEWDGVTCDTMSDHVIGLDLSCNKLKGELHPNSIIFQLRHLQQLNLAFNNFSGSSMPIGVGDLVKLTHLNTSYCNLNGNIPSTISHLSKLVSLDLSFNFVELDSLTWKKLIHNATNLRELHLNIVNMSSLRESSLSMLKNLSSSLVSLSLSETELQGNLSSDILSLPNLQRLDLSFNQNLSGQLPKSNWSTPLRYLVLSSSAFSGEIPYSIGQLKYLTRLDFSRCNLDGMVPLSLWNLTQLTYLDLSFNKLNGEISPLLSNLKHLIHCDLGFNNFSSSIPIVYGNLIKLEYLALSSNNLTGQVPSSLFHLPHLSHLYLSSNKLVGPIPIEITKRSKLSYVFLGDNMLNGTIPHWCYSLPSLLELYLSNNNLTGFIGEFSTYSLQYLDLSNNHLTGFIGEFSTYSLQYLLLSNNNLQGHFPNSIFELQNLTYLDLSSTNLSGVVDFHQFSKLNKLWFLHLSHNSFLSINIDSSADSILPNLFLLDLSSANINSFPKFPARNLKRLYLSNNNIRGKIPKWFHKKLLNSWKDIQYLDLSFNKLQGDLPIPPSGIEYFSLSNNNFTGYISSTFCNASSLRTLNLAHNNFQGDLPIPPSGIQYFSLSNNNFTGYISSTFCNASSLYVLDLAHNNLTGMIPQCLGTLTSLNVLDMQMNNLYGSIPRTFTKGNAFETIKLNGNQLEGPLPQSLANCSYLEVLDLGDNNVEDTFPDWLETLPELQVISLRSNNLHGAITCSSTKHTFPKLRIFDVSNNNFSGPLPTSCIKNFQGMMNVNDNNTGLQYMGDSYYYNDSVVVTVKGFFIELTRILTAFTTIDLSNNMFEGEIPQVIGELNSLKGLNLSNNGITGSIPQSLSHLRNLEWLDLSCNQLTGEIPEALTNLNFLSVLNLSQNHLEGIIPKGQQFNTFENDSFEGNTMLCGFQLSKSCKNEEDLPPHSTSEDEEESGFGWKAVAIGYGCGAISGFLLGYNVFFFTGKPQWLVRIVENMFNIRLKRTNNRYCANHIDCGKVDDESHHYFKLFCMKSDTAKVDVFDVTTDMWKTMFIFVKPADRLQQETLQQMSRILTIH</sequence>
<dbReference type="Pfam" id="PF00560">
    <property type="entry name" value="LRR_1"/>
    <property type="match status" value="7"/>
</dbReference>
<dbReference type="SUPFAM" id="SSF52058">
    <property type="entry name" value="L domain-like"/>
    <property type="match status" value="2"/>
</dbReference>
<evidence type="ECO:0000313" key="16">
    <source>
        <dbReference type="Proteomes" id="UP000002051"/>
    </source>
</evidence>
<dbReference type="SMART" id="SM00369">
    <property type="entry name" value="LRR_TYP"/>
    <property type="match status" value="11"/>
</dbReference>
<dbReference type="Pfam" id="PF13855">
    <property type="entry name" value="LRR_8"/>
    <property type="match status" value="6"/>
</dbReference>
<feature type="domain" description="Leucine-rich repeat-containing N-terminal plant-type" evidence="13">
    <location>
        <begin position="28"/>
        <end position="45"/>
    </location>
</feature>
<organism evidence="14 16">
    <name type="scientific">Medicago truncatula</name>
    <name type="common">Barrel medic</name>
    <name type="synonym">Medicago tribuloides</name>
    <dbReference type="NCBI Taxonomy" id="3880"/>
    <lineage>
        <taxon>Eukaryota</taxon>
        <taxon>Viridiplantae</taxon>
        <taxon>Streptophyta</taxon>
        <taxon>Embryophyta</taxon>
        <taxon>Tracheophyta</taxon>
        <taxon>Spermatophyta</taxon>
        <taxon>Magnoliopsida</taxon>
        <taxon>eudicotyledons</taxon>
        <taxon>Gunneridae</taxon>
        <taxon>Pentapetalae</taxon>
        <taxon>rosids</taxon>
        <taxon>fabids</taxon>
        <taxon>Fabales</taxon>
        <taxon>Fabaceae</taxon>
        <taxon>Papilionoideae</taxon>
        <taxon>50 kb inversion clade</taxon>
        <taxon>NPAAA clade</taxon>
        <taxon>Hologalegina</taxon>
        <taxon>IRL clade</taxon>
        <taxon>Trifolieae</taxon>
        <taxon>Medicago</taxon>
    </lineage>
</organism>
<dbReference type="InterPro" id="IPR003591">
    <property type="entry name" value="Leu-rich_rpt_typical-subtyp"/>
</dbReference>
<reference evidence="15" key="3">
    <citation type="submission" date="2015-04" db="UniProtKB">
        <authorList>
            <consortium name="EnsemblPlants"/>
        </authorList>
    </citation>
    <scope>IDENTIFICATION</scope>
    <source>
        <strain evidence="15">cv. Jemalong A17</strain>
    </source>
</reference>
<dbReference type="InterPro" id="IPR032675">
    <property type="entry name" value="LRR_dom_sf"/>
</dbReference>
<evidence type="ECO:0000256" key="10">
    <source>
        <dbReference type="ARBA" id="ARBA00023170"/>
    </source>
</evidence>
<keyword evidence="16" id="KW-1185">Reference proteome</keyword>
<evidence type="ECO:0000256" key="12">
    <source>
        <dbReference type="SAM" id="SignalP"/>
    </source>
</evidence>
<dbReference type="FunFam" id="3.80.10.10:FF:000095">
    <property type="entry name" value="LRR receptor-like serine/threonine-protein kinase GSO1"/>
    <property type="match status" value="2"/>
</dbReference>
<feature type="signal peptide" evidence="12">
    <location>
        <begin position="1"/>
        <end position="24"/>
    </location>
</feature>
<dbReference type="PaxDb" id="3880-AES99952"/>
<dbReference type="InterPro" id="IPR013210">
    <property type="entry name" value="LRR_N_plant-typ"/>
</dbReference>
<dbReference type="Pfam" id="PF08263">
    <property type="entry name" value="LRRNT_2"/>
    <property type="match status" value="2"/>
</dbReference>
<evidence type="ECO:0000313" key="14">
    <source>
        <dbReference type="EMBL" id="AES99952.1"/>
    </source>
</evidence>
<keyword evidence="3" id="KW-1003">Cell membrane</keyword>
<evidence type="ECO:0000256" key="4">
    <source>
        <dbReference type="ARBA" id="ARBA00022614"/>
    </source>
</evidence>
<dbReference type="AlphaFoldDB" id="G7KCP3"/>